<dbReference type="EMBL" id="KX023262">
    <property type="protein sequence ID" value="ARK36388.1"/>
    <property type="molecule type" value="Genomic_DNA"/>
</dbReference>
<accession>A0A1W6F6V7</accession>
<keyword evidence="1" id="KW-0614">Plasmid</keyword>
<organism evidence="1">
    <name type="scientific">Escherichia coli</name>
    <dbReference type="NCBI Taxonomy" id="562"/>
    <lineage>
        <taxon>Bacteria</taxon>
        <taxon>Pseudomonadati</taxon>
        <taxon>Pseudomonadota</taxon>
        <taxon>Gammaproteobacteria</taxon>
        <taxon>Enterobacterales</taxon>
        <taxon>Enterobacteriaceae</taxon>
        <taxon>Escherichia</taxon>
    </lineage>
</organism>
<name>A0A1W6F6V7_ECOLX</name>
<geneLocation type="plasmid" evidence="1">
    <name>pSCE516-1</name>
</geneLocation>
<evidence type="ECO:0000313" key="1">
    <source>
        <dbReference type="EMBL" id="ARK36388.1"/>
    </source>
</evidence>
<proteinExistence type="predicted"/>
<dbReference type="AlphaFoldDB" id="A0A1W6F6V7"/>
<sequence>MVTLWGNYEGISQRPVVILFHYGESWNLLRADQRLIFAKSWPRASRYQQGHQDLFILRSDLPSQVFIRRKVRRVMLPTY</sequence>
<reference evidence="1" key="1">
    <citation type="submission" date="2016-04" db="EMBL/GenBank/DDBJ databases">
        <title>Coexistence of a novel mcr-1-encoding MDR plasmid and three other MDR plasmids in a NDM-1-producing E. coli.</title>
        <authorList>
            <person name="Yang Y."/>
            <person name="Zhang A."/>
            <person name="Wang H."/>
        </authorList>
    </citation>
    <scope>NUCLEOTIDE SEQUENCE</scope>
    <source>
        <plasmid evidence="1">pSCE516-1</plasmid>
    </source>
</reference>
<protein>
    <submittedName>
        <fullName evidence="1">Uncharacterized protein</fullName>
    </submittedName>
</protein>